<comment type="caution">
    <text evidence="1">The sequence shown here is derived from an EMBL/GenBank/DDBJ whole genome shotgun (WGS) entry which is preliminary data.</text>
</comment>
<proteinExistence type="predicted"/>
<organism evidence="1 2">
    <name type="scientific">Candidatus Yanofskybacteria bacterium RIFCSPHIGHO2_01_FULL_45_42</name>
    <dbReference type="NCBI Taxonomy" id="1802671"/>
    <lineage>
        <taxon>Bacteria</taxon>
        <taxon>Candidatus Yanofskyibacteriota</taxon>
    </lineage>
</organism>
<evidence type="ECO:0000313" key="1">
    <source>
        <dbReference type="EMBL" id="OGN08287.1"/>
    </source>
</evidence>
<dbReference type="Proteomes" id="UP000178023">
    <property type="component" value="Unassembled WGS sequence"/>
</dbReference>
<sequence length="61" mass="7066">MPLNLNIGVEATITKKLSDIDIFCFLKSRGWMRKIRKLIFQTSFASHFYSFQHLAEGETAD</sequence>
<reference evidence="1 2" key="1">
    <citation type="journal article" date="2016" name="Nat. Commun.">
        <title>Thousands of microbial genomes shed light on interconnected biogeochemical processes in an aquifer system.</title>
        <authorList>
            <person name="Anantharaman K."/>
            <person name="Brown C.T."/>
            <person name="Hug L.A."/>
            <person name="Sharon I."/>
            <person name="Castelle C.J."/>
            <person name="Probst A.J."/>
            <person name="Thomas B.C."/>
            <person name="Singh A."/>
            <person name="Wilkins M.J."/>
            <person name="Karaoz U."/>
            <person name="Brodie E.L."/>
            <person name="Williams K.H."/>
            <person name="Hubbard S.S."/>
            <person name="Banfield J.F."/>
        </authorList>
    </citation>
    <scope>NUCLEOTIDE SEQUENCE [LARGE SCALE GENOMIC DNA]</scope>
</reference>
<dbReference type="AlphaFoldDB" id="A0A1F8F574"/>
<name>A0A1F8F574_9BACT</name>
<gene>
    <name evidence="1" type="ORF">A2750_00510</name>
</gene>
<evidence type="ECO:0000313" key="2">
    <source>
        <dbReference type="Proteomes" id="UP000178023"/>
    </source>
</evidence>
<dbReference type="EMBL" id="MGJL01000007">
    <property type="protein sequence ID" value="OGN08287.1"/>
    <property type="molecule type" value="Genomic_DNA"/>
</dbReference>
<accession>A0A1F8F574</accession>
<protein>
    <submittedName>
        <fullName evidence="1">Uncharacterized protein</fullName>
    </submittedName>
</protein>